<evidence type="ECO:0000256" key="2">
    <source>
        <dbReference type="SAM" id="SignalP"/>
    </source>
</evidence>
<sequence>MKFILLLVFGLFSLPSQAHVRWFVNSSEYTDATLPIDVLFASILTFILGFCLMATIVTRSVLLGSITSKPIMTDSFFFWRILTVVMALFFILNVVLGEFIAPNLQLNTGQEMIGISLQIAVATVMVFSVTISGLVILFIALASSILLPFAAAVDYLPELLGIGGALVLIGPYISPFDKKMFSGIVYQLGGRQAAVNLLRMMLGLQLLILGLHNKLMLPGLSLTFLDMYPHYNFFQLFGWESFTNHHFVWFVGLSEALLGLMLILGLANRLVVGLLATIFLITTYVAGPKDVLGHLPIFAIAFILLCESVNRTAGLQPSKVKDCNA</sequence>
<dbReference type="AlphaFoldDB" id="A0A2T3J331"/>
<dbReference type="EMBL" id="PYMH01000001">
    <property type="protein sequence ID" value="PSU35699.1"/>
    <property type="molecule type" value="Genomic_DNA"/>
</dbReference>
<feature type="signal peptide" evidence="2">
    <location>
        <begin position="1"/>
        <end position="18"/>
    </location>
</feature>
<feature type="transmembrane region" description="Helical" evidence="1">
    <location>
        <begin position="34"/>
        <end position="57"/>
    </location>
</feature>
<feature type="transmembrane region" description="Helical" evidence="1">
    <location>
        <begin position="246"/>
        <end position="263"/>
    </location>
</feature>
<comment type="caution">
    <text evidence="3">The sequence shown here is derived from an EMBL/GenBank/DDBJ whole genome shotgun (WGS) entry which is preliminary data.</text>
</comment>
<evidence type="ECO:0008006" key="5">
    <source>
        <dbReference type="Google" id="ProtNLM"/>
    </source>
</evidence>
<gene>
    <name evidence="3" type="ORF">C9I99_01385</name>
</gene>
<evidence type="ECO:0000313" key="3">
    <source>
        <dbReference type="EMBL" id="PSU35699.1"/>
    </source>
</evidence>
<feature type="transmembrane region" description="Helical" evidence="1">
    <location>
        <begin position="77"/>
        <end position="100"/>
    </location>
</feature>
<name>A0A2T3J331_9GAMM</name>
<evidence type="ECO:0000256" key="1">
    <source>
        <dbReference type="SAM" id="Phobius"/>
    </source>
</evidence>
<organism evidence="3 4">
    <name type="scientific">Photobacterium lutimaris</name>
    <dbReference type="NCBI Taxonomy" id="388278"/>
    <lineage>
        <taxon>Bacteria</taxon>
        <taxon>Pseudomonadati</taxon>
        <taxon>Pseudomonadota</taxon>
        <taxon>Gammaproteobacteria</taxon>
        <taxon>Vibrionales</taxon>
        <taxon>Vibrionaceae</taxon>
        <taxon>Photobacterium</taxon>
    </lineage>
</organism>
<proteinExistence type="predicted"/>
<feature type="transmembrane region" description="Helical" evidence="1">
    <location>
        <begin position="270"/>
        <end position="287"/>
    </location>
</feature>
<evidence type="ECO:0000313" key="4">
    <source>
        <dbReference type="Proteomes" id="UP000241222"/>
    </source>
</evidence>
<dbReference type="Proteomes" id="UP000241222">
    <property type="component" value="Unassembled WGS sequence"/>
</dbReference>
<feature type="transmembrane region" description="Helical" evidence="1">
    <location>
        <begin position="293"/>
        <end position="310"/>
    </location>
</feature>
<feature type="transmembrane region" description="Helical" evidence="1">
    <location>
        <begin position="159"/>
        <end position="176"/>
    </location>
</feature>
<keyword evidence="1" id="KW-0472">Membrane</keyword>
<protein>
    <recommendedName>
        <fullName evidence="5">DoxX family protein</fullName>
    </recommendedName>
</protein>
<keyword evidence="1" id="KW-1133">Transmembrane helix</keyword>
<feature type="chain" id="PRO_5015424385" description="DoxX family protein" evidence="2">
    <location>
        <begin position="19"/>
        <end position="325"/>
    </location>
</feature>
<accession>A0A2T3J331</accession>
<dbReference type="RefSeq" id="WP_107347054.1">
    <property type="nucleotide sequence ID" value="NZ_PYMH01000001.1"/>
</dbReference>
<feature type="transmembrane region" description="Helical" evidence="1">
    <location>
        <begin position="197"/>
        <end position="217"/>
    </location>
</feature>
<dbReference type="OrthoDB" id="5829769at2"/>
<keyword evidence="2" id="KW-0732">Signal</keyword>
<keyword evidence="4" id="KW-1185">Reference proteome</keyword>
<keyword evidence="1" id="KW-0812">Transmembrane</keyword>
<reference evidence="3 4" key="1">
    <citation type="submission" date="2018-03" db="EMBL/GenBank/DDBJ databases">
        <title>Whole genome sequencing of Histamine producing bacteria.</title>
        <authorList>
            <person name="Butler K."/>
        </authorList>
    </citation>
    <scope>NUCLEOTIDE SEQUENCE [LARGE SCALE GENOMIC DNA]</scope>
    <source>
        <strain evidence="3 4">JCM 13586</strain>
    </source>
</reference>